<organism evidence="1 2">
    <name type="scientific">Ogataea philodendri</name>
    <dbReference type="NCBI Taxonomy" id="1378263"/>
    <lineage>
        <taxon>Eukaryota</taxon>
        <taxon>Fungi</taxon>
        <taxon>Dikarya</taxon>
        <taxon>Ascomycota</taxon>
        <taxon>Saccharomycotina</taxon>
        <taxon>Pichiomycetes</taxon>
        <taxon>Pichiales</taxon>
        <taxon>Pichiaceae</taxon>
        <taxon>Ogataea</taxon>
    </lineage>
</organism>
<comment type="caution">
    <text evidence="1">The sequence shown here is derived from an EMBL/GenBank/DDBJ whole genome shotgun (WGS) entry which is preliminary data.</text>
</comment>
<reference evidence="1" key="1">
    <citation type="journal article" date="2021" name="Open Biol.">
        <title>Shared evolutionary footprints suggest mitochondrial oxidative damage underlies multiple complex I losses in fungi.</title>
        <authorList>
            <person name="Schikora-Tamarit M.A."/>
            <person name="Marcet-Houben M."/>
            <person name="Nosek J."/>
            <person name="Gabaldon T."/>
        </authorList>
    </citation>
    <scope>NUCLEOTIDE SEQUENCE</scope>
    <source>
        <strain evidence="1">CBS6075</strain>
    </source>
</reference>
<gene>
    <name evidence="1" type="ORF">OGAPHI_002548</name>
</gene>
<reference evidence="1" key="2">
    <citation type="submission" date="2021-01" db="EMBL/GenBank/DDBJ databases">
        <authorList>
            <person name="Schikora-Tamarit M.A."/>
        </authorList>
    </citation>
    <scope>NUCLEOTIDE SEQUENCE</scope>
    <source>
        <strain evidence="1">CBS6075</strain>
    </source>
</reference>
<accession>A0A9P8T755</accession>
<proteinExistence type="predicted"/>
<name>A0A9P8T755_9ASCO</name>
<dbReference type="RefSeq" id="XP_046063207.1">
    <property type="nucleotide sequence ID" value="XM_046203430.1"/>
</dbReference>
<sequence>MRNNHSIVVVETSSVKPGLQRLNKPGLDLRVRGVGLVVRKLGSGGATISKKVYGVDMPVWFPYCQVLQVLDEKAKPCSVTMDEYHVLVGLDVCWGNVELVDVVIFVVYHCFDYLGLMRICWVGVERQYR</sequence>
<protein>
    <submittedName>
        <fullName evidence="1">Uncharacterized protein</fullName>
    </submittedName>
</protein>
<dbReference type="EMBL" id="JAEUBE010000158">
    <property type="protein sequence ID" value="KAH3668793.1"/>
    <property type="molecule type" value="Genomic_DNA"/>
</dbReference>
<dbReference type="GeneID" id="70234515"/>
<keyword evidence="2" id="KW-1185">Reference proteome</keyword>
<evidence type="ECO:0000313" key="1">
    <source>
        <dbReference type="EMBL" id="KAH3668793.1"/>
    </source>
</evidence>
<dbReference type="Proteomes" id="UP000769157">
    <property type="component" value="Unassembled WGS sequence"/>
</dbReference>
<dbReference type="AlphaFoldDB" id="A0A9P8T755"/>
<evidence type="ECO:0000313" key="2">
    <source>
        <dbReference type="Proteomes" id="UP000769157"/>
    </source>
</evidence>